<keyword evidence="3" id="KW-1185">Reference proteome</keyword>
<dbReference type="EMBL" id="JBHSAX010000019">
    <property type="protein sequence ID" value="MFC3965251.1"/>
    <property type="molecule type" value="Genomic_DNA"/>
</dbReference>
<dbReference type="Gene3D" id="3.10.450.50">
    <property type="match status" value="1"/>
</dbReference>
<dbReference type="CDD" id="cd00531">
    <property type="entry name" value="NTF2_like"/>
    <property type="match status" value="1"/>
</dbReference>
<sequence>MDGSTGWREVLALSALKARYCRYLDTKRWDEWRALFTDGFVSDTSAAGGQIITGADDFVAYIRATLGDGKATVHQVHNPEIDLTSATTAAGVWALHDVVHLGPGLDLHGYGHYHETYEKHGDAWRIATSTLTRVREDIRTPLVSVRMTPRLRDAGAALARRRGR</sequence>
<proteinExistence type="predicted"/>
<dbReference type="InterPro" id="IPR037401">
    <property type="entry name" value="SnoaL-like"/>
</dbReference>
<reference evidence="3" key="1">
    <citation type="journal article" date="2019" name="Int. J. Syst. Evol. Microbiol.">
        <title>The Global Catalogue of Microorganisms (GCM) 10K type strain sequencing project: providing services to taxonomists for standard genome sequencing and annotation.</title>
        <authorList>
            <consortium name="The Broad Institute Genomics Platform"/>
            <consortium name="The Broad Institute Genome Sequencing Center for Infectious Disease"/>
            <person name="Wu L."/>
            <person name="Ma J."/>
        </authorList>
    </citation>
    <scope>NUCLEOTIDE SEQUENCE [LARGE SCALE GENOMIC DNA]</scope>
    <source>
        <strain evidence="3">CGMCC 4.7330</strain>
    </source>
</reference>
<feature type="domain" description="SnoaL-like" evidence="1">
    <location>
        <begin position="11"/>
        <end position="128"/>
    </location>
</feature>
<accession>A0ABV8DYS3</accession>
<evidence type="ECO:0000313" key="2">
    <source>
        <dbReference type="EMBL" id="MFC3965251.1"/>
    </source>
</evidence>
<comment type="caution">
    <text evidence="2">The sequence shown here is derived from an EMBL/GenBank/DDBJ whole genome shotgun (WGS) entry which is preliminary data.</text>
</comment>
<protein>
    <submittedName>
        <fullName evidence="2">Nuclear transport factor 2 family protein</fullName>
    </submittedName>
</protein>
<organism evidence="2 3">
    <name type="scientific">Nocardia jiangsuensis</name>
    <dbReference type="NCBI Taxonomy" id="1691563"/>
    <lineage>
        <taxon>Bacteria</taxon>
        <taxon>Bacillati</taxon>
        <taxon>Actinomycetota</taxon>
        <taxon>Actinomycetes</taxon>
        <taxon>Mycobacteriales</taxon>
        <taxon>Nocardiaceae</taxon>
        <taxon>Nocardia</taxon>
    </lineage>
</organism>
<dbReference type="Pfam" id="PF13577">
    <property type="entry name" value="SnoaL_4"/>
    <property type="match status" value="1"/>
</dbReference>
<name>A0ABV8DYS3_9NOCA</name>
<evidence type="ECO:0000313" key="3">
    <source>
        <dbReference type="Proteomes" id="UP001595696"/>
    </source>
</evidence>
<dbReference type="InterPro" id="IPR032710">
    <property type="entry name" value="NTF2-like_dom_sf"/>
</dbReference>
<dbReference type="RefSeq" id="WP_378615002.1">
    <property type="nucleotide sequence ID" value="NZ_JBHSAX010000019.1"/>
</dbReference>
<dbReference type="Proteomes" id="UP001595696">
    <property type="component" value="Unassembled WGS sequence"/>
</dbReference>
<gene>
    <name evidence="2" type="ORF">ACFO0B_24960</name>
</gene>
<dbReference type="SUPFAM" id="SSF54427">
    <property type="entry name" value="NTF2-like"/>
    <property type="match status" value="1"/>
</dbReference>
<evidence type="ECO:0000259" key="1">
    <source>
        <dbReference type="Pfam" id="PF13577"/>
    </source>
</evidence>